<keyword evidence="1" id="KW-0805">Transcription regulation</keyword>
<dbReference type="SUPFAM" id="SSF46785">
    <property type="entry name" value="Winged helix' DNA-binding domain"/>
    <property type="match status" value="1"/>
</dbReference>
<dbReference type="OrthoDB" id="9800238at2"/>
<keyword evidence="2" id="KW-0238">DNA-binding</keyword>
<gene>
    <name evidence="5" type="ORF">Dace_0816</name>
</gene>
<evidence type="ECO:0000313" key="5">
    <source>
        <dbReference type="EMBL" id="EAT14764.1"/>
    </source>
</evidence>
<dbReference type="PRINTS" id="PR00778">
    <property type="entry name" value="HTHARSR"/>
</dbReference>
<name>Q1JWZ4_DESA6</name>
<dbReference type="Pfam" id="PF01022">
    <property type="entry name" value="HTH_5"/>
    <property type="match status" value="1"/>
</dbReference>
<keyword evidence="6" id="KW-1185">Reference proteome</keyword>
<evidence type="ECO:0000256" key="1">
    <source>
        <dbReference type="ARBA" id="ARBA00023015"/>
    </source>
</evidence>
<dbReference type="CDD" id="cd00090">
    <property type="entry name" value="HTH_ARSR"/>
    <property type="match status" value="1"/>
</dbReference>
<reference evidence="5" key="1">
    <citation type="submission" date="2006-05" db="EMBL/GenBank/DDBJ databases">
        <title>Annotation of the draft genome assembly of Desulfuromonas acetoxidans DSM 684.</title>
        <authorList>
            <consortium name="US DOE Joint Genome Institute (JGI-ORNL)"/>
            <person name="Larimer F."/>
            <person name="Land M."/>
            <person name="Hauser L."/>
        </authorList>
    </citation>
    <scope>NUCLEOTIDE SEQUENCE [LARGE SCALE GENOMIC DNA]</scope>
    <source>
        <strain evidence="5">DSM 684</strain>
    </source>
</reference>
<evidence type="ECO:0000256" key="3">
    <source>
        <dbReference type="ARBA" id="ARBA00023163"/>
    </source>
</evidence>
<dbReference type="GO" id="GO:0003700">
    <property type="term" value="F:DNA-binding transcription factor activity"/>
    <property type="evidence" value="ECO:0007669"/>
    <property type="project" value="InterPro"/>
</dbReference>
<dbReference type="InterPro" id="IPR011991">
    <property type="entry name" value="ArsR-like_HTH"/>
</dbReference>
<dbReference type="RefSeq" id="WP_006002117.1">
    <property type="nucleotide sequence ID" value="NZ_AAEW02000018.1"/>
</dbReference>
<dbReference type="InterPro" id="IPR051081">
    <property type="entry name" value="HTH_MetalResp_TranReg"/>
</dbReference>
<reference evidence="5" key="2">
    <citation type="submission" date="2006-05" db="EMBL/GenBank/DDBJ databases">
        <title>Sequencing of the draft genome and assembly of Desulfuromonas acetoxidans DSM 684.</title>
        <authorList>
            <consortium name="US DOE Joint Genome Institute (JGI-PGF)"/>
            <person name="Copeland A."/>
            <person name="Lucas S."/>
            <person name="Lapidus A."/>
            <person name="Barry K."/>
            <person name="Detter J.C."/>
            <person name="Glavina del Rio T."/>
            <person name="Hammon N."/>
            <person name="Israni S."/>
            <person name="Dalin E."/>
            <person name="Tice H."/>
            <person name="Bruce D."/>
            <person name="Pitluck S."/>
            <person name="Richardson P."/>
        </authorList>
    </citation>
    <scope>NUCLEOTIDE SEQUENCE [LARGE SCALE GENOMIC DNA]</scope>
    <source>
        <strain evidence="5">DSM 684</strain>
    </source>
</reference>
<evidence type="ECO:0000313" key="6">
    <source>
        <dbReference type="Proteomes" id="UP000005695"/>
    </source>
</evidence>
<feature type="domain" description="HTH arsR-type" evidence="4">
    <location>
        <begin position="1"/>
        <end position="96"/>
    </location>
</feature>
<organism evidence="5 6">
    <name type="scientific">Desulfuromonas acetoxidans (strain DSM 684 / 11070)</name>
    <dbReference type="NCBI Taxonomy" id="281689"/>
    <lineage>
        <taxon>Bacteria</taxon>
        <taxon>Pseudomonadati</taxon>
        <taxon>Thermodesulfobacteriota</taxon>
        <taxon>Desulfuromonadia</taxon>
        <taxon>Desulfuromonadales</taxon>
        <taxon>Desulfuromonadaceae</taxon>
        <taxon>Desulfuromonas</taxon>
    </lineage>
</organism>
<dbReference type="Gene3D" id="1.10.10.10">
    <property type="entry name" value="Winged helix-like DNA-binding domain superfamily/Winged helix DNA-binding domain"/>
    <property type="match status" value="1"/>
</dbReference>
<dbReference type="Proteomes" id="UP000005695">
    <property type="component" value="Unassembled WGS sequence"/>
</dbReference>
<dbReference type="PANTHER" id="PTHR33154">
    <property type="entry name" value="TRANSCRIPTIONAL REGULATOR, ARSR FAMILY"/>
    <property type="match status" value="1"/>
</dbReference>
<dbReference type="PROSITE" id="PS50987">
    <property type="entry name" value="HTH_ARSR_2"/>
    <property type="match status" value="1"/>
</dbReference>
<dbReference type="NCBIfam" id="NF033788">
    <property type="entry name" value="HTH_metalloreg"/>
    <property type="match status" value="1"/>
</dbReference>
<comment type="caution">
    <text evidence="5">The sequence shown here is derived from an EMBL/GenBank/DDBJ whole genome shotgun (WGS) entry which is preliminary data.</text>
</comment>
<dbReference type="AlphaFoldDB" id="Q1JWZ4"/>
<dbReference type="PANTHER" id="PTHR33154:SF18">
    <property type="entry name" value="ARSENICAL RESISTANCE OPERON REPRESSOR"/>
    <property type="match status" value="1"/>
</dbReference>
<sequence length="120" mass="13775">MESISQLFKALGDQNRLRVVAALLEYDELCACQLTEFLQITAATASRHMGVLVASGLVSSRKESRWVYYRLTQKSRPLLEMLDWLSRQLKNDTTIKQDRKTLAEITSCDKNDLCKRHNTP</sequence>
<dbReference type="SMART" id="SM00418">
    <property type="entry name" value="HTH_ARSR"/>
    <property type="match status" value="1"/>
</dbReference>
<dbReference type="InterPro" id="IPR036390">
    <property type="entry name" value="WH_DNA-bd_sf"/>
</dbReference>
<dbReference type="EMBL" id="AAEW02000018">
    <property type="protein sequence ID" value="EAT14764.1"/>
    <property type="molecule type" value="Genomic_DNA"/>
</dbReference>
<evidence type="ECO:0000259" key="4">
    <source>
        <dbReference type="PROSITE" id="PS50987"/>
    </source>
</evidence>
<keyword evidence="3" id="KW-0804">Transcription</keyword>
<protein>
    <submittedName>
        <fullName evidence="5">Transcriptional regulator, ArsR family</fullName>
    </submittedName>
</protein>
<dbReference type="GO" id="GO:0003677">
    <property type="term" value="F:DNA binding"/>
    <property type="evidence" value="ECO:0007669"/>
    <property type="project" value="UniProtKB-KW"/>
</dbReference>
<proteinExistence type="predicted"/>
<dbReference type="InterPro" id="IPR036388">
    <property type="entry name" value="WH-like_DNA-bd_sf"/>
</dbReference>
<dbReference type="InterPro" id="IPR001845">
    <property type="entry name" value="HTH_ArsR_DNA-bd_dom"/>
</dbReference>
<accession>Q1JWZ4</accession>
<evidence type="ECO:0000256" key="2">
    <source>
        <dbReference type="ARBA" id="ARBA00023125"/>
    </source>
</evidence>